<evidence type="ECO:0000313" key="2">
    <source>
        <dbReference type="EMBL" id="MWC44940.1"/>
    </source>
</evidence>
<keyword evidence="4" id="KW-1185">Reference proteome</keyword>
<evidence type="ECO:0000313" key="4">
    <source>
        <dbReference type="Proteomes" id="UP000323502"/>
    </source>
</evidence>
<dbReference type="EMBL" id="WSUT01000005">
    <property type="protein sequence ID" value="MWC44940.1"/>
    <property type="molecule type" value="Genomic_DNA"/>
</dbReference>
<reference evidence="2 5" key="2">
    <citation type="submission" date="2019-12" db="EMBL/GenBank/DDBJ databases">
        <authorList>
            <person name="Zheng J."/>
        </authorList>
    </citation>
    <scope>NUCLEOTIDE SEQUENCE [LARGE SCALE GENOMIC DNA]</scope>
    <source>
        <strain evidence="2 5">DSM 27347</strain>
    </source>
</reference>
<proteinExistence type="predicted"/>
<evidence type="ECO:0000313" key="3">
    <source>
        <dbReference type="EMBL" id="SDF97581.1"/>
    </source>
</evidence>
<feature type="transmembrane region" description="Helical" evidence="1">
    <location>
        <begin position="38"/>
        <end position="56"/>
    </location>
</feature>
<gene>
    <name evidence="2" type="ORF">GQR91_15050</name>
    <name evidence="3" type="ORF">SAMN05216557_108103</name>
</gene>
<accession>A0A1G7QGE0</accession>
<keyword evidence="1" id="KW-1133">Transmembrane helix</keyword>
<dbReference type="RefSeq" id="WP_149683264.1">
    <property type="nucleotide sequence ID" value="NZ_FNBI01000008.1"/>
</dbReference>
<protein>
    <submittedName>
        <fullName evidence="3">Uncharacterized protein</fullName>
    </submittedName>
</protein>
<sequence length="111" mass="11620">MSAGAARAIGLAGVAIAYWFIVAALSGVGEPWDAARYWWLWYPLSLVIAGVGGRLLRRRAWRAGVIVTFAQVPVMAIGGAAGPLWAVGLLMLGVLALPAVIVALLAGRLLR</sequence>
<dbReference type="Proteomes" id="UP000436801">
    <property type="component" value="Unassembled WGS sequence"/>
</dbReference>
<dbReference type="OrthoDB" id="7474981at2"/>
<feature type="transmembrane region" description="Helical" evidence="1">
    <location>
        <begin position="63"/>
        <end position="81"/>
    </location>
</feature>
<organism evidence="3 4">
    <name type="scientific">Sphingomonas carotinifaciens</name>
    <dbReference type="NCBI Taxonomy" id="1166323"/>
    <lineage>
        <taxon>Bacteria</taxon>
        <taxon>Pseudomonadati</taxon>
        <taxon>Pseudomonadota</taxon>
        <taxon>Alphaproteobacteria</taxon>
        <taxon>Sphingomonadales</taxon>
        <taxon>Sphingomonadaceae</taxon>
        <taxon>Sphingomonas</taxon>
    </lineage>
</organism>
<dbReference type="AlphaFoldDB" id="A0A1G7QGE0"/>
<dbReference type="Proteomes" id="UP000323502">
    <property type="component" value="Unassembled WGS sequence"/>
</dbReference>
<evidence type="ECO:0000313" key="5">
    <source>
        <dbReference type="Proteomes" id="UP000436801"/>
    </source>
</evidence>
<keyword evidence="1" id="KW-0812">Transmembrane</keyword>
<keyword evidence="1" id="KW-0472">Membrane</keyword>
<dbReference type="EMBL" id="FNBI01000008">
    <property type="protein sequence ID" value="SDF97581.1"/>
    <property type="molecule type" value="Genomic_DNA"/>
</dbReference>
<name>A0A1G7QGE0_9SPHN</name>
<feature type="transmembrane region" description="Helical" evidence="1">
    <location>
        <begin position="87"/>
        <end position="110"/>
    </location>
</feature>
<reference evidence="3 4" key="1">
    <citation type="submission" date="2016-10" db="EMBL/GenBank/DDBJ databases">
        <authorList>
            <person name="Varghese N."/>
            <person name="Submissions S."/>
        </authorList>
    </citation>
    <scope>NUCLEOTIDE SEQUENCE [LARGE SCALE GENOMIC DNA]</scope>
    <source>
        <strain evidence="3 4">S7-754</strain>
    </source>
</reference>
<evidence type="ECO:0000256" key="1">
    <source>
        <dbReference type="SAM" id="Phobius"/>
    </source>
</evidence>
<feature type="transmembrane region" description="Helical" evidence="1">
    <location>
        <begin position="7"/>
        <end position="26"/>
    </location>
</feature>